<comment type="caution">
    <text evidence="4">Lacks conserved residue(s) required for the propagation of feature annotation.</text>
</comment>
<dbReference type="HAMAP" id="MF_00163">
    <property type="entry name" value="Pep_deformylase"/>
    <property type="match status" value="1"/>
</dbReference>
<organism evidence="6 7">
    <name type="scientific">Kaistella carnis</name>
    <dbReference type="NCBI Taxonomy" id="1241979"/>
    <lineage>
        <taxon>Bacteria</taxon>
        <taxon>Pseudomonadati</taxon>
        <taxon>Bacteroidota</taxon>
        <taxon>Flavobacteriia</taxon>
        <taxon>Flavobacteriales</taxon>
        <taxon>Weeksellaceae</taxon>
        <taxon>Chryseobacterium group</taxon>
        <taxon>Kaistella</taxon>
    </lineage>
</organism>
<protein>
    <recommendedName>
        <fullName evidence="4">Peptide deformylase-like</fullName>
    </recommendedName>
    <alternativeName>
        <fullName evidence="4">Polypeptide deformylase-like</fullName>
    </alternativeName>
</protein>
<proteinExistence type="inferred from homology"/>
<dbReference type="KEGG" id="ccas:EIB73_01935"/>
<dbReference type="InterPro" id="IPR036821">
    <property type="entry name" value="Peptide_deformylase_sf"/>
</dbReference>
<evidence type="ECO:0000313" key="7">
    <source>
        <dbReference type="Proteomes" id="UP000270185"/>
    </source>
</evidence>
<evidence type="ECO:0000256" key="5">
    <source>
        <dbReference type="SAM" id="SignalP"/>
    </source>
</evidence>
<dbReference type="AlphaFoldDB" id="A0A3G8XTN3"/>
<comment type="similarity">
    <text evidence="1 4">Belongs to the polypeptide deformylase family.</text>
</comment>
<dbReference type="OrthoDB" id="5493262at2"/>
<dbReference type="GO" id="GO:0046872">
    <property type="term" value="F:metal ion binding"/>
    <property type="evidence" value="ECO:0007669"/>
    <property type="project" value="UniProtKB-KW"/>
</dbReference>
<evidence type="ECO:0000256" key="3">
    <source>
        <dbReference type="ARBA" id="ARBA00022801"/>
    </source>
</evidence>
<dbReference type="SUPFAM" id="SSF56420">
    <property type="entry name" value="Peptide deformylase"/>
    <property type="match status" value="1"/>
</dbReference>
<feature type="chain" id="PRO_5018172212" description="Peptide deformylase-like" evidence="5">
    <location>
        <begin position="18"/>
        <end position="205"/>
    </location>
</feature>
<dbReference type="RefSeq" id="WP_125022123.1">
    <property type="nucleotide sequence ID" value="NZ_CP034159.1"/>
</dbReference>
<evidence type="ECO:0000313" key="6">
    <source>
        <dbReference type="EMBL" id="AZI32011.1"/>
    </source>
</evidence>
<gene>
    <name evidence="6" type="ORF">EIB73_01935</name>
</gene>
<dbReference type="PRINTS" id="PR01576">
    <property type="entry name" value="PDEFORMYLASE"/>
</dbReference>
<feature type="signal peptide" evidence="5">
    <location>
        <begin position="1"/>
        <end position="17"/>
    </location>
</feature>
<dbReference type="GO" id="GO:0042586">
    <property type="term" value="F:peptide deformylase activity"/>
    <property type="evidence" value="ECO:0007669"/>
    <property type="project" value="InterPro"/>
</dbReference>
<reference evidence="7" key="1">
    <citation type="submission" date="2018-11" db="EMBL/GenBank/DDBJ databases">
        <title>Proposal to divide the Flavobacteriaceae and reorganize its genera based on Amino Acid Identity values calculated from whole genome sequences.</title>
        <authorList>
            <person name="Nicholson A.C."/>
            <person name="Gulvik C.A."/>
            <person name="Whitney A.M."/>
            <person name="Humrighouse B.W."/>
            <person name="Bell M."/>
            <person name="Holmes B."/>
            <person name="Steigerwalt A.G."/>
            <person name="Villarma A."/>
            <person name="Sheth M."/>
            <person name="Batra D."/>
            <person name="Pryor J."/>
            <person name="Bernardet J.-F."/>
            <person name="Hugo C."/>
            <person name="Kampfer P."/>
            <person name="Newman J.D."/>
            <person name="McQuiston J.R."/>
        </authorList>
    </citation>
    <scope>NUCLEOTIDE SEQUENCE [LARGE SCALE GENOMIC DNA]</scope>
    <source>
        <strain evidence="7">G0081</strain>
    </source>
</reference>
<evidence type="ECO:0000256" key="2">
    <source>
        <dbReference type="ARBA" id="ARBA00022723"/>
    </source>
</evidence>
<name>A0A3G8XTN3_9FLAO</name>
<dbReference type="PANTHER" id="PTHR10458">
    <property type="entry name" value="PEPTIDE DEFORMYLASE"/>
    <property type="match status" value="1"/>
</dbReference>
<dbReference type="InterPro" id="IPR023635">
    <property type="entry name" value="Peptide_deformylase"/>
</dbReference>
<accession>A0A3G8XTN3</accession>
<dbReference type="PANTHER" id="PTHR10458:SF22">
    <property type="entry name" value="PEPTIDE DEFORMYLASE"/>
    <property type="match status" value="1"/>
</dbReference>
<dbReference type="EMBL" id="CP034159">
    <property type="protein sequence ID" value="AZI32011.1"/>
    <property type="molecule type" value="Genomic_DNA"/>
</dbReference>
<feature type="active site" evidence="4">
    <location>
        <position position="174"/>
    </location>
</feature>
<dbReference type="Proteomes" id="UP000270185">
    <property type="component" value="Chromosome"/>
</dbReference>
<keyword evidence="7" id="KW-1185">Reference proteome</keyword>
<evidence type="ECO:0000256" key="4">
    <source>
        <dbReference type="HAMAP-Rule" id="MF_00163"/>
    </source>
</evidence>
<dbReference type="Gene3D" id="3.90.45.10">
    <property type="entry name" value="Peptide deformylase"/>
    <property type="match status" value="1"/>
</dbReference>
<keyword evidence="2" id="KW-0479">Metal-binding</keyword>
<keyword evidence="5" id="KW-0732">Signal</keyword>
<dbReference type="CDD" id="cd00487">
    <property type="entry name" value="Pep_deformylase"/>
    <property type="match status" value="1"/>
</dbReference>
<sequence>MKKVSLLLVLFSVFAFSQKYTKSEISRITEGNIDSALPIFQTSDSLQHRVLLDQSMDANPKDQYTKILVNRMKLALLSTGSGVGIAAPQVGINRNIIWAKRFDKEGKPLEYFINPKILWRSEVLNLGPEGDLSIEVFRDYFYRSQVIQLEYFDLNGKKHTEIVEGFTAVILQHEIDHLSGILISDKIENQKMKTFEKVELYKELK</sequence>
<dbReference type="PIRSF" id="PIRSF004749">
    <property type="entry name" value="Pep_def"/>
    <property type="match status" value="1"/>
</dbReference>
<dbReference type="Pfam" id="PF01327">
    <property type="entry name" value="Pep_deformylase"/>
    <property type="match status" value="1"/>
</dbReference>
<keyword evidence="3" id="KW-0378">Hydrolase</keyword>
<evidence type="ECO:0000256" key="1">
    <source>
        <dbReference type="ARBA" id="ARBA00010759"/>
    </source>
</evidence>